<dbReference type="RefSeq" id="WP_110379977.1">
    <property type="nucleotide sequence ID" value="NZ_CP029288.2"/>
</dbReference>
<proteinExistence type="predicted"/>
<organism evidence="1 2">
    <name type="scientific">Acidianus sulfidivorans JP7</name>
    <dbReference type="NCBI Taxonomy" id="619593"/>
    <lineage>
        <taxon>Archaea</taxon>
        <taxon>Thermoproteota</taxon>
        <taxon>Thermoprotei</taxon>
        <taxon>Sulfolobales</taxon>
        <taxon>Sulfolobaceae</taxon>
        <taxon>Acidianus</taxon>
    </lineage>
</organism>
<protein>
    <recommendedName>
        <fullName evidence="3">Transcriptional regulator</fullName>
    </recommendedName>
</protein>
<dbReference type="EMBL" id="CP029288">
    <property type="protein sequence ID" value="AWR97087.1"/>
    <property type="molecule type" value="Genomic_DNA"/>
</dbReference>
<accession>A0A2U9IM44</accession>
<dbReference type="InterPro" id="IPR036390">
    <property type="entry name" value="WH_DNA-bd_sf"/>
</dbReference>
<name>A0A2U9IM44_9CREN</name>
<gene>
    <name evidence="1" type="ORF">DFR86_05595</name>
</gene>
<dbReference type="AlphaFoldDB" id="A0A2U9IM44"/>
<dbReference type="KEGG" id="asul:DFR86_05595"/>
<evidence type="ECO:0000313" key="2">
    <source>
        <dbReference type="Proteomes" id="UP000248410"/>
    </source>
</evidence>
<dbReference type="OrthoDB" id="46233at2157"/>
<dbReference type="Gene3D" id="1.10.10.10">
    <property type="entry name" value="Winged helix-like DNA-binding domain superfamily/Winged helix DNA-binding domain"/>
    <property type="match status" value="1"/>
</dbReference>
<sequence length="93" mass="10455">MYELKIILESIRDGAVNPGEVVIRTKIPRYEVLAIFHVLEGLGLISTIYSKGSHKVYKLTKKGEEILNGMEKGYEIEVIAKSHNNENIAAIEQ</sequence>
<dbReference type="InterPro" id="IPR036388">
    <property type="entry name" value="WH-like_DNA-bd_sf"/>
</dbReference>
<keyword evidence="2" id="KW-1185">Reference proteome</keyword>
<dbReference type="GeneID" id="36837422"/>
<evidence type="ECO:0008006" key="3">
    <source>
        <dbReference type="Google" id="ProtNLM"/>
    </source>
</evidence>
<reference evidence="1 2" key="1">
    <citation type="submission" date="2018-05" db="EMBL/GenBank/DDBJ databases">
        <title>Complete Genome Sequences of Extremely Thermoacidophilic, Metal-Mobilizing Type-Strain Members of the Archaeal Family Sulfolobaceae: Acidianus brierleyi DSM-1651T, Acidianus sulfidivorans DSM-18786T, Metallosphaera hakonensis DSM-7519T, and Metallosphaera prunae DSM-10039T.</title>
        <authorList>
            <person name="Counts J.A."/>
            <person name="Kelly R.M."/>
        </authorList>
    </citation>
    <scope>NUCLEOTIDE SEQUENCE [LARGE SCALE GENOMIC DNA]</scope>
    <source>
        <strain evidence="1 2">JP7</strain>
    </source>
</reference>
<dbReference type="SUPFAM" id="SSF46785">
    <property type="entry name" value="Winged helix' DNA-binding domain"/>
    <property type="match status" value="1"/>
</dbReference>
<evidence type="ECO:0000313" key="1">
    <source>
        <dbReference type="EMBL" id="AWR97087.1"/>
    </source>
</evidence>
<dbReference type="Proteomes" id="UP000248410">
    <property type="component" value="Chromosome"/>
</dbReference>